<evidence type="ECO:0000256" key="11">
    <source>
        <dbReference type="PIRSR" id="PIRSR006268-2"/>
    </source>
</evidence>
<organism evidence="12 13">
    <name type="scientific">Massilia psychrophila</name>
    <dbReference type="NCBI Taxonomy" id="1603353"/>
    <lineage>
        <taxon>Bacteria</taxon>
        <taxon>Pseudomonadati</taxon>
        <taxon>Pseudomonadota</taxon>
        <taxon>Betaproteobacteria</taxon>
        <taxon>Burkholderiales</taxon>
        <taxon>Oxalobacteraceae</taxon>
        <taxon>Telluria group</taxon>
        <taxon>Massilia</taxon>
    </lineage>
</organism>
<evidence type="ECO:0000256" key="8">
    <source>
        <dbReference type="ARBA" id="ARBA00031306"/>
    </source>
</evidence>
<comment type="caution">
    <text evidence="12">The sequence shown here is derived from an EMBL/GenBank/DDBJ whole genome shotgun (WGS) entry which is preliminary data.</text>
</comment>
<accession>A0A2G8SVY7</accession>
<dbReference type="Gene3D" id="3.10.520.10">
    <property type="entry name" value="ApbE-like domains"/>
    <property type="match status" value="1"/>
</dbReference>
<feature type="binding site" evidence="11">
    <location>
        <position position="282"/>
    </location>
    <ligand>
        <name>Mg(2+)</name>
        <dbReference type="ChEBI" id="CHEBI:18420"/>
    </ligand>
</feature>
<feature type="binding site" evidence="11">
    <location>
        <position position="172"/>
    </location>
    <ligand>
        <name>Mg(2+)</name>
        <dbReference type="ChEBI" id="CHEBI:18420"/>
    </ligand>
</feature>
<keyword evidence="4 10" id="KW-0808">Transferase</keyword>
<dbReference type="OrthoDB" id="9778595at2"/>
<evidence type="ECO:0000256" key="2">
    <source>
        <dbReference type="ARBA" id="ARBA00016337"/>
    </source>
</evidence>
<name>A0A2G8SVY7_9BURK</name>
<comment type="catalytic activity">
    <reaction evidence="9 10">
        <text>L-threonyl-[protein] + FAD = FMN-L-threonyl-[protein] + AMP + H(+)</text>
        <dbReference type="Rhea" id="RHEA:36847"/>
        <dbReference type="Rhea" id="RHEA-COMP:11060"/>
        <dbReference type="Rhea" id="RHEA-COMP:11061"/>
        <dbReference type="ChEBI" id="CHEBI:15378"/>
        <dbReference type="ChEBI" id="CHEBI:30013"/>
        <dbReference type="ChEBI" id="CHEBI:57692"/>
        <dbReference type="ChEBI" id="CHEBI:74257"/>
        <dbReference type="ChEBI" id="CHEBI:456215"/>
        <dbReference type="EC" id="2.7.1.180"/>
    </reaction>
</comment>
<evidence type="ECO:0000256" key="4">
    <source>
        <dbReference type="ARBA" id="ARBA00022679"/>
    </source>
</evidence>
<dbReference type="InterPro" id="IPR003374">
    <property type="entry name" value="ApbE-like_sf"/>
</dbReference>
<dbReference type="Pfam" id="PF02424">
    <property type="entry name" value="ApbE"/>
    <property type="match status" value="1"/>
</dbReference>
<evidence type="ECO:0000256" key="6">
    <source>
        <dbReference type="ARBA" id="ARBA00022827"/>
    </source>
</evidence>
<keyword evidence="13" id="KW-1185">Reference proteome</keyword>
<dbReference type="SUPFAM" id="SSF143631">
    <property type="entry name" value="ApbE-like"/>
    <property type="match status" value="1"/>
</dbReference>
<evidence type="ECO:0000256" key="7">
    <source>
        <dbReference type="ARBA" id="ARBA00022842"/>
    </source>
</evidence>
<protein>
    <recommendedName>
        <fullName evidence="2 10">FAD:protein FMN transferase</fullName>
        <ecNumber evidence="1 10">2.7.1.180</ecNumber>
    </recommendedName>
    <alternativeName>
        <fullName evidence="8 10">Flavin transferase</fullName>
    </alternativeName>
</protein>
<keyword evidence="3 10" id="KW-0285">Flavoprotein</keyword>
<gene>
    <name evidence="12" type="ORF">CR103_20575</name>
</gene>
<dbReference type="EC" id="2.7.1.180" evidence="1 10"/>
<dbReference type="Proteomes" id="UP000228593">
    <property type="component" value="Unassembled WGS sequence"/>
</dbReference>
<evidence type="ECO:0000313" key="13">
    <source>
        <dbReference type="Proteomes" id="UP000228593"/>
    </source>
</evidence>
<dbReference type="GO" id="GO:0046872">
    <property type="term" value="F:metal ion binding"/>
    <property type="evidence" value="ECO:0007669"/>
    <property type="project" value="UniProtKB-UniRule"/>
</dbReference>
<keyword evidence="7 10" id="KW-0460">Magnesium</keyword>
<comment type="cofactor">
    <cofactor evidence="11">
        <name>Mg(2+)</name>
        <dbReference type="ChEBI" id="CHEBI:18420"/>
    </cofactor>
    <cofactor evidence="11">
        <name>Mn(2+)</name>
        <dbReference type="ChEBI" id="CHEBI:29035"/>
    </cofactor>
    <text evidence="11">Magnesium. Can also use manganese.</text>
</comment>
<evidence type="ECO:0000256" key="10">
    <source>
        <dbReference type="PIRNR" id="PIRNR006268"/>
    </source>
</evidence>
<dbReference type="PANTHER" id="PTHR30040">
    <property type="entry name" value="THIAMINE BIOSYNTHESIS LIPOPROTEIN APBE"/>
    <property type="match status" value="1"/>
</dbReference>
<proteinExistence type="inferred from homology"/>
<dbReference type="EMBL" id="PDOB01000054">
    <property type="protein sequence ID" value="PIL37955.1"/>
    <property type="molecule type" value="Genomic_DNA"/>
</dbReference>
<dbReference type="RefSeq" id="WP_099917791.1">
    <property type="nucleotide sequence ID" value="NZ_BMHS01000040.1"/>
</dbReference>
<sequence length="334" mass="35214">MLRRKFLAASLGTMAVGGGPGLLQRGGQLFTGATLAFGTTVTVSLIHDDADQAGAAVADALDQATRVDRLMSIYNPASQVFQLNRDGVLERPHAHLLDVLRQANALSELTRGAFDITVQPLWQAFRATANGQALPTHQQHVQARSRVGWRGVVIDDGTVSLRKKAAAITLNGLAQGYAADLAMAAVRARGIGNALLDTGEFSAHGNNGALQPWTLGVPDPRDLDALAAVFKVDGRCVATSGDYASAFTPDFVHHHILDPATGNSPQELASVTVLAPSAMLADGLSTAFMVMGARKAHAMAMRLVDVDVMTINKRGVVWKSPAFPLALRNEAISA</sequence>
<dbReference type="PIRSF" id="PIRSF006268">
    <property type="entry name" value="ApbE"/>
    <property type="match status" value="1"/>
</dbReference>
<comment type="similarity">
    <text evidence="10">Belongs to the ApbE family.</text>
</comment>
<feature type="binding site" evidence="11">
    <location>
        <position position="286"/>
    </location>
    <ligand>
        <name>Mg(2+)</name>
        <dbReference type="ChEBI" id="CHEBI:18420"/>
    </ligand>
</feature>
<keyword evidence="5 10" id="KW-0479">Metal-binding</keyword>
<reference evidence="12 13" key="1">
    <citation type="submission" date="2017-10" db="EMBL/GenBank/DDBJ databases">
        <title>Massilia psychrophilum sp. nov., a novel purple-pigmented bacterium isolated from Tianshan glacier, Xinjiang Municipality, China.</title>
        <authorList>
            <person name="Wang H."/>
        </authorList>
    </citation>
    <scope>NUCLEOTIDE SEQUENCE [LARGE SCALE GENOMIC DNA]</scope>
    <source>
        <strain evidence="12 13">JCM 30813</strain>
    </source>
</reference>
<evidence type="ECO:0000256" key="3">
    <source>
        <dbReference type="ARBA" id="ARBA00022630"/>
    </source>
</evidence>
<evidence type="ECO:0000256" key="1">
    <source>
        <dbReference type="ARBA" id="ARBA00011955"/>
    </source>
</evidence>
<keyword evidence="6 10" id="KW-0274">FAD</keyword>
<dbReference type="InterPro" id="IPR024932">
    <property type="entry name" value="ApbE"/>
</dbReference>
<dbReference type="AlphaFoldDB" id="A0A2G8SVY7"/>
<dbReference type="PANTHER" id="PTHR30040:SF2">
    <property type="entry name" value="FAD:PROTEIN FMN TRANSFERASE"/>
    <property type="match status" value="1"/>
</dbReference>
<evidence type="ECO:0000313" key="12">
    <source>
        <dbReference type="EMBL" id="PIL37955.1"/>
    </source>
</evidence>
<evidence type="ECO:0000256" key="9">
    <source>
        <dbReference type="ARBA" id="ARBA00048540"/>
    </source>
</evidence>
<evidence type="ECO:0000256" key="5">
    <source>
        <dbReference type="ARBA" id="ARBA00022723"/>
    </source>
</evidence>
<dbReference type="GO" id="GO:0016740">
    <property type="term" value="F:transferase activity"/>
    <property type="evidence" value="ECO:0007669"/>
    <property type="project" value="UniProtKB-UniRule"/>
</dbReference>